<dbReference type="EMBL" id="CP043494">
    <property type="protein sequence ID" value="WNG46734.1"/>
    <property type="molecule type" value="Genomic_DNA"/>
</dbReference>
<evidence type="ECO:0000259" key="3">
    <source>
        <dbReference type="Pfam" id="PF00487"/>
    </source>
</evidence>
<keyword evidence="2" id="KW-0812">Transmembrane</keyword>
<feature type="transmembrane region" description="Helical" evidence="2">
    <location>
        <begin position="72"/>
        <end position="93"/>
    </location>
</feature>
<organism evidence="4 5">
    <name type="scientific">Archangium minus</name>
    <dbReference type="NCBI Taxonomy" id="83450"/>
    <lineage>
        <taxon>Bacteria</taxon>
        <taxon>Pseudomonadati</taxon>
        <taxon>Myxococcota</taxon>
        <taxon>Myxococcia</taxon>
        <taxon>Myxococcales</taxon>
        <taxon>Cystobacterineae</taxon>
        <taxon>Archangiaceae</taxon>
        <taxon>Archangium</taxon>
    </lineage>
</organism>
<keyword evidence="2" id="KW-0472">Membrane</keyword>
<feature type="domain" description="Fatty acid desaturase" evidence="3">
    <location>
        <begin position="94"/>
        <end position="358"/>
    </location>
</feature>
<accession>A0ABY9WSH6</accession>
<gene>
    <name evidence="4" type="ORF">F0U60_23400</name>
</gene>
<evidence type="ECO:0000313" key="4">
    <source>
        <dbReference type="EMBL" id="WNG46734.1"/>
    </source>
</evidence>
<proteinExistence type="predicted"/>
<feature type="transmembrane region" description="Helical" evidence="2">
    <location>
        <begin position="230"/>
        <end position="252"/>
    </location>
</feature>
<feature type="transmembrane region" description="Helical" evidence="2">
    <location>
        <begin position="132"/>
        <end position="151"/>
    </location>
</feature>
<name>A0ABY9WSH6_9BACT</name>
<dbReference type="InterPro" id="IPR012171">
    <property type="entry name" value="Fatty_acid_desaturase"/>
</dbReference>
<dbReference type="Pfam" id="PF00487">
    <property type="entry name" value="FA_desaturase"/>
    <property type="match status" value="1"/>
</dbReference>
<dbReference type="Proteomes" id="UP001611383">
    <property type="component" value="Chromosome"/>
</dbReference>
<keyword evidence="2" id="KW-1133">Transmembrane helix</keyword>
<dbReference type="PANTHER" id="PTHR32100">
    <property type="entry name" value="OMEGA-6 FATTY ACID DESATURASE, CHLOROPLASTIC"/>
    <property type="match status" value="1"/>
</dbReference>
<feature type="region of interest" description="Disordered" evidence="1">
    <location>
        <begin position="1"/>
        <end position="29"/>
    </location>
</feature>
<sequence length="406" mass="45840">MRELRNESSARTPRVLASSPGGQPPRPPLGVTFRVGSLSPRERNPRMDALASVSDIRKALAGYAVPDTRRGVMLFLLDLALFLAGIATVLFAPGWGLQVLGSLVAGLKGATLSTIGHDAAHNSFTRSRRLNTLIAVVSLLPGLFNYKLWVYNHHAIHHASTNGKHRDAYTPLSKEEYDALSPLGKLRERFFRAPSLLLFGPYFILERWWSDKFFPRRHMPAQVQRAAWPYFGLLVGLLVSYSALLLCAPLYSSQTTSLRALFLGLILPFFVLHSVFSLSVYLMHTHPRVPWFKGRPDINGDGRQELVTVHLNLPRWSSALMHNVFNHAAHHVHPAIPCYRLREAQTKLNEMLGPYAVSVPFSLALVRDIQRRCKLYDYENHRWIDFEGRPTTEVLALSVRREQLTS</sequence>
<dbReference type="InterPro" id="IPR005804">
    <property type="entry name" value="FA_desaturase_dom"/>
</dbReference>
<reference evidence="4 5" key="1">
    <citation type="submission" date="2019-08" db="EMBL/GenBank/DDBJ databases">
        <title>Archangium and Cystobacter genomes.</title>
        <authorList>
            <person name="Chen I.-C.K."/>
            <person name="Wielgoss S."/>
        </authorList>
    </citation>
    <scope>NUCLEOTIDE SEQUENCE [LARGE SCALE GENOMIC DNA]</scope>
    <source>
        <strain evidence="4 5">Cbm 6</strain>
    </source>
</reference>
<feature type="transmembrane region" description="Helical" evidence="2">
    <location>
        <begin position="258"/>
        <end position="283"/>
    </location>
</feature>
<evidence type="ECO:0000256" key="1">
    <source>
        <dbReference type="SAM" id="MobiDB-lite"/>
    </source>
</evidence>
<evidence type="ECO:0000256" key="2">
    <source>
        <dbReference type="SAM" id="Phobius"/>
    </source>
</evidence>
<keyword evidence="5" id="KW-1185">Reference proteome</keyword>
<evidence type="ECO:0000313" key="5">
    <source>
        <dbReference type="Proteomes" id="UP001611383"/>
    </source>
</evidence>
<protein>
    <recommendedName>
        <fullName evidence="3">Fatty acid desaturase domain-containing protein</fullName>
    </recommendedName>
</protein>